<evidence type="ECO:0000313" key="3">
    <source>
        <dbReference type="Proteomes" id="UP000327013"/>
    </source>
</evidence>
<accession>A0A5N6Q7D2</accession>
<dbReference type="EMBL" id="VIBQ01003692">
    <property type="protein sequence ID" value="KAE2010600.1"/>
    <property type="molecule type" value="Genomic_DNA"/>
</dbReference>
<organism evidence="1 3">
    <name type="scientific">Carpinus fangiana</name>
    <dbReference type="NCBI Taxonomy" id="176857"/>
    <lineage>
        <taxon>Eukaryota</taxon>
        <taxon>Viridiplantae</taxon>
        <taxon>Streptophyta</taxon>
        <taxon>Embryophyta</taxon>
        <taxon>Tracheophyta</taxon>
        <taxon>Spermatophyta</taxon>
        <taxon>Magnoliopsida</taxon>
        <taxon>eudicotyledons</taxon>
        <taxon>Gunneridae</taxon>
        <taxon>Pentapetalae</taxon>
        <taxon>rosids</taxon>
        <taxon>fabids</taxon>
        <taxon>Fagales</taxon>
        <taxon>Betulaceae</taxon>
        <taxon>Carpinus</taxon>
    </lineage>
</organism>
<protein>
    <submittedName>
        <fullName evidence="1">Uncharacterized protein</fullName>
    </submittedName>
</protein>
<proteinExistence type="predicted"/>
<evidence type="ECO:0000313" key="2">
    <source>
        <dbReference type="EMBL" id="KAE8056477.1"/>
    </source>
</evidence>
<keyword evidence="3" id="KW-1185">Reference proteome</keyword>
<dbReference type="AlphaFoldDB" id="A0A5N6Q7D2"/>
<gene>
    <name evidence="2" type="ORF">FH972_013248</name>
    <name evidence="1" type="ORF">FH972_027359</name>
</gene>
<reference evidence="1 3" key="1">
    <citation type="submission" date="2019-06" db="EMBL/GenBank/DDBJ databases">
        <title>A chromosomal-level reference genome of Carpinus fangiana (Coryloideae, Betulaceae).</title>
        <authorList>
            <person name="Yang X."/>
            <person name="Wang Z."/>
            <person name="Zhang L."/>
            <person name="Hao G."/>
            <person name="Liu J."/>
            <person name="Yang Y."/>
        </authorList>
    </citation>
    <scope>NUCLEOTIDE SEQUENCE [LARGE SCALE GENOMIC DNA]</scope>
    <source>
        <strain evidence="1">Cfa_2016G</strain>
        <tissue evidence="1">Leaf</tissue>
    </source>
</reference>
<dbReference type="Proteomes" id="UP000327013">
    <property type="component" value="Chromosome 5"/>
</dbReference>
<name>A0A5N6Q7D2_9ROSI</name>
<sequence length="61" mass="7177">MAAARITNWGFLAANKAPTSLWWVRSSLAWVHKTRLAKPRWRSFYTVAGDEDLYRRRTILL</sequence>
<dbReference type="EMBL" id="CM017325">
    <property type="protein sequence ID" value="KAE8056477.1"/>
    <property type="molecule type" value="Genomic_DNA"/>
</dbReference>
<evidence type="ECO:0000313" key="1">
    <source>
        <dbReference type="EMBL" id="KAE2010600.1"/>
    </source>
</evidence>